<comment type="caution">
    <text evidence="11">The sequence shown here is derived from an EMBL/GenBank/DDBJ whole genome shotgun (WGS) entry which is preliminary data.</text>
</comment>
<dbReference type="GO" id="GO:0005829">
    <property type="term" value="C:cytosol"/>
    <property type="evidence" value="ECO:0007669"/>
    <property type="project" value="UniProtKB-ARBA"/>
</dbReference>
<dbReference type="Pfam" id="PF17876">
    <property type="entry name" value="CSD2"/>
    <property type="match status" value="1"/>
</dbReference>
<evidence type="ECO:0000256" key="4">
    <source>
        <dbReference type="ARBA" id="ARBA00022722"/>
    </source>
</evidence>
<feature type="domain" description="S1 motif" evidence="10">
    <location>
        <begin position="638"/>
        <end position="719"/>
    </location>
</feature>
<dbReference type="PANTHER" id="PTHR23355:SF9">
    <property type="entry name" value="DIS3-LIKE EXONUCLEASE 2"/>
    <property type="match status" value="1"/>
</dbReference>
<protein>
    <recommendedName>
        <fullName evidence="8">Ribonuclease R</fullName>
        <shortName evidence="8">RNase R</shortName>
        <ecNumber evidence="8">3.1.13.1</ecNumber>
    </recommendedName>
</protein>
<evidence type="ECO:0000313" key="11">
    <source>
        <dbReference type="EMBL" id="HER95219.1"/>
    </source>
</evidence>
<dbReference type="InterPro" id="IPR011805">
    <property type="entry name" value="RNase_R"/>
</dbReference>
<dbReference type="HAMAP" id="MF_01895">
    <property type="entry name" value="RNase_R"/>
    <property type="match status" value="1"/>
</dbReference>
<keyword evidence="6 8" id="KW-0269">Exonuclease</keyword>
<evidence type="ECO:0000256" key="7">
    <source>
        <dbReference type="ARBA" id="ARBA00022884"/>
    </source>
</evidence>
<dbReference type="SUPFAM" id="SSF50249">
    <property type="entry name" value="Nucleic acid-binding proteins"/>
    <property type="match status" value="4"/>
</dbReference>
<dbReference type="NCBIfam" id="TIGR00358">
    <property type="entry name" value="3_prime_RNase"/>
    <property type="match status" value="1"/>
</dbReference>
<dbReference type="Pfam" id="PF00773">
    <property type="entry name" value="RNB"/>
    <property type="match status" value="1"/>
</dbReference>
<dbReference type="Pfam" id="PF00575">
    <property type="entry name" value="S1"/>
    <property type="match status" value="1"/>
</dbReference>
<dbReference type="EC" id="3.1.13.1" evidence="8"/>
<dbReference type="Pfam" id="PF08206">
    <property type="entry name" value="OB_RNB"/>
    <property type="match status" value="1"/>
</dbReference>
<dbReference type="PANTHER" id="PTHR23355">
    <property type="entry name" value="RIBONUCLEASE"/>
    <property type="match status" value="1"/>
</dbReference>
<dbReference type="GO" id="GO:0003723">
    <property type="term" value="F:RNA binding"/>
    <property type="evidence" value="ECO:0007669"/>
    <property type="project" value="UniProtKB-UniRule"/>
</dbReference>
<dbReference type="AlphaFoldDB" id="A0A7V2AYX4"/>
<dbReference type="GO" id="GO:0008859">
    <property type="term" value="F:exoribonuclease II activity"/>
    <property type="evidence" value="ECO:0007669"/>
    <property type="project" value="UniProtKB-UniRule"/>
</dbReference>
<accession>A0A7V2AYX4</accession>
<feature type="region of interest" description="Disordered" evidence="9">
    <location>
        <begin position="725"/>
        <end position="744"/>
    </location>
</feature>
<evidence type="ECO:0000256" key="1">
    <source>
        <dbReference type="ARBA" id="ARBA00001849"/>
    </source>
</evidence>
<dbReference type="CDD" id="cd04471">
    <property type="entry name" value="S1_RNase_R"/>
    <property type="match status" value="1"/>
</dbReference>
<evidence type="ECO:0000256" key="2">
    <source>
        <dbReference type="ARBA" id="ARBA00004496"/>
    </source>
</evidence>
<dbReference type="GO" id="GO:0006402">
    <property type="term" value="P:mRNA catabolic process"/>
    <property type="evidence" value="ECO:0007669"/>
    <property type="project" value="TreeGrafter"/>
</dbReference>
<dbReference type="SMART" id="SM00316">
    <property type="entry name" value="S1"/>
    <property type="match status" value="1"/>
</dbReference>
<dbReference type="InterPro" id="IPR012340">
    <property type="entry name" value="NA-bd_OB-fold"/>
</dbReference>
<evidence type="ECO:0000259" key="10">
    <source>
        <dbReference type="PROSITE" id="PS50126"/>
    </source>
</evidence>
<comment type="catalytic activity">
    <reaction evidence="1 8">
        <text>Exonucleolytic cleavage in the 3'- to 5'-direction to yield nucleoside 5'-phosphates.</text>
        <dbReference type="EC" id="3.1.13.1"/>
    </reaction>
</comment>
<reference evidence="11" key="1">
    <citation type="journal article" date="2020" name="mSystems">
        <title>Genome- and Community-Level Interaction Insights into Carbon Utilization and Element Cycling Functions of Hydrothermarchaeota in Hydrothermal Sediment.</title>
        <authorList>
            <person name="Zhou Z."/>
            <person name="Liu Y."/>
            <person name="Xu W."/>
            <person name="Pan J."/>
            <person name="Luo Z.H."/>
            <person name="Li M."/>
        </authorList>
    </citation>
    <scope>NUCLEOTIDE SEQUENCE [LARGE SCALE GENOMIC DNA]</scope>
    <source>
        <strain evidence="11">SpSt-143</strain>
    </source>
</reference>
<evidence type="ECO:0000256" key="6">
    <source>
        <dbReference type="ARBA" id="ARBA00022839"/>
    </source>
</evidence>
<gene>
    <name evidence="8 11" type="primary">rnr</name>
    <name evidence="11" type="ORF">ENO59_01665</name>
</gene>
<evidence type="ECO:0000256" key="9">
    <source>
        <dbReference type="SAM" id="MobiDB-lite"/>
    </source>
</evidence>
<dbReference type="InterPro" id="IPR011129">
    <property type="entry name" value="CSD"/>
</dbReference>
<evidence type="ECO:0000256" key="5">
    <source>
        <dbReference type="ARBA" id="ARBA00022801"/>
    </source>
</evidence>
<dbReference type="SMART" id="SM00955">
    <property type="entry name" value="RNB"/>
    <property type="match status" value="1"/>
</dbReference>
<keyword evidence="4 8" id="KW-0540">Nuclease</keyword>
<dbReference type="InterPro" id="IPR022966">
    <property type="entry name" value="RNase_II/R_CS"/>
</dbReference>
<comment type="similarity">
    <text evidence="8">Belongs to the RNR ribonuclease family. RNase R subfamily.</text>
</comment>
<dbReference type="InterPro" id="IPR001900">
    <property type="entry name" value="RNase_II/R"/>
</dbReference>
<dbReference type="InterPro" id="IPR003029">
    <property type="entry name" value="S1_domain"/>
</dbReference>
<dbReference type="InterPro" id="IPR004476">
    <property type="entry name" value="RNase_II/RNase_R"/>
</dbReference>
<evidence type="ECO:0000256" key="3">
    <source>
        <dbReference type="ARBA" id="ARBA00022490"/>
    </source>
</evidence>
<dbReference type="PROSITE" id="PS50126">
    <property type="entry name" value="S1"/>
    <property type="match status" value="1"/>
</dbReference>
<evidence type="ECO:0000256" key="8">
    <source>
        <dbReference type="HAMAP-Rule" id="MF_01895"/>
    </source>
</evidence>
<dbReference type="SMART" id="SM00357">
    <property type="entry name" value="CSP"/>
    <property type="match status" value="2"/>
</dbReference>
<dbReference type="Gene3D" id="2.40.50.140">
    <property type="entry name" value="Nucleic acid-binding proteins"/>
    <property type="match status" value="3"/>
</dbReference>
<organism evidence="11">
    <name type="scientific">Rhodothermus marinus</name>
    <name type="common">Rhodothermus obamensis</name>
    <dbReference type="NCBI Taxonomy" id="29549"/>
    <lineage>
        <taxon>Bacteria</taxon>
        <taxon>Pseudomonadati</taxon>
        <taxon>Rhodothermota</taxon>
        <taxon>Rhodothermia</taxon>
        <taxon>Rhodothermales</taxon>
        <taxon>Rhodothermaceae</taxon>
        <taxon>Rhodothermus</taxon>
    </lineage>
</organism>
<comment type="subcellular location">
    <subcellularLocation>
        <location evidence="2 8">Cytoplasm</location>
    </subcellularLocation>
</comment>
<sequence>MARKRSAVSSSEAHPQSLTRQQLRQAILSLLRNNAHKTYHPKELARRLNLKDYEAYQRFWEVLAELEHQHLIARVKGGRYTYERRPYRLEGILRVHPQGYGFVEVEGREEADIYIPEAHMGTALDGDRVLVGLAAPARGNRRREGEVLQVLERRRTQTVGTFQPHGSFAVVVPDDPRLTRDIYVPPNAFGGAQAGDKVVVSIDQFTDPKGLPEGRVLAVLGPSSDPAVQVLALALSKDVRSSFPEIVLREAERIPDAIPEAEYQRRLDLRDREVFTIDPSDAKDFDDALHLRPLPNGHIEIGVHIADVSFYVHPGTTLDEEAYARGTSVYLVDRVIPMLPEKLSNQVCSLRPGEDKLTFSVLIELTPEAELVRYRISETITHSRHRFTYEEAQAIIEGAEHPLADPIRLAHALAQKLRQARLEAGAIDFDLPEVKVELDALGYPVKVYRKARLAAHQLIEEFMLLANRLVAETIGKRRQALPFVYRIHDRPDAQKIYQLAQYVRAFGYRLELEDGSVSSKALNALLHHVKGTPEEPVIEEAALRAMAKARYSTQNIGHYGLAFAYYTHFTSPIRRYPDLMVHRLLKHYLQPQAAPTLIDIEALEARCEHCSERERAAEEAERDSVRLKQVQYMQQHVGETFWGVVSSVTPFGAFVELDDVLVDGLVHVRDMGDDYYEYDERRYTLRGLYTGKRYRPGDRVRVMVIRADPATRQIDLRFVAEDDTSPAPLTRRRKKRASTRGAGR</sequence>
<keyword evidence="7 8" id="KW-0694">RNA-binding</keyword>
<dbReference type="EMBL" id="DSGB01000002">
    <property type="protein sequence ID" value="HER95219.1"/>
    <property type="molecule type" value="Genomic_DNA"/>
</dbReference>
<proteinExistence type="inferred from homology"/>
<keyword evidence="3 8" id="KW-0963">Cytoplasm</keyword>
<dbReference type="PROSITE" id="PS01175">
    <property type="entry name" value="RIBONUCLEASE_II"/>
    <property type="match status" value="1"/>
</dbReference>
<dbReference type="InterPro" id="IPR013223">
    <property type="entry name" value="RNase_B_OB_dom"/>
</dbReference>
<name>A0A7V2AYX4_RHOMR</name>
<comment type="function">
    <text evidence="8">3'-5' exoribonuclease that releases 5'-nucleoside monophosphates and is involved in maturation of structured RNAs.</text>
</comment>
<dbReference type="InterPro" id="IPR040476">
    <property type="entry name" value="CSD2"/>
</dbReference>
<dbReference type="NCBIfam" id="TIGR02063">
    <property type="entry name" value="RNase_R"/>
    <property type="match status" value="1"/>
</dbReference>
<feature type="compositionally biased region" description="Basic residues" evidence="9">
    <location>
        <begin position="730"/>
        <end position="744"/>
    </location>
</feature>
<keyword evidence="5 8" id="KW-0378">Hydrolase</keyword>
<dbReference type="InterPro" id="IPR050180">
    <property type="entry name" value="RNR_Ribonuclease"/>
</dbReference>